<protein>
    <recommendedName>
        <fullName evidence="3">YqcI/YcgG family protein</fullName>
    </recommendedName>
</protein>
<dbReference type="EMBL" id="JACHJL010000004">
    <property type="protein sequence ID" value="MBB5935024.1"/>
    <property type="molecule type" value="Genomic_DNA"/>
</dbReference>
<dbReference type="InterPro" id="IPR014988">
    <property type="entry name" value="Uncharacterised_YqcI/YcgG"/>
</dbReference>
<accession>A0A7W9UYQ9</accession>
<dbReference type="PANTHER" id="PTHR40045">
    <property type="entry name" value="YCGG FAMILY PROTEIN"/>
    <property type="match status" value="1"/>
</dbReference>
<name>A0A7W9UYQ9_9ACTN</name>
<dbReference type="NCBIfam" id="NF041366">
    <property type="entry name" value="GntA_guanitoxin"/>
    <property type="match status" value="1"/>
</dbReference>
<reference evidence="1 2" key="1">
    <citation type="submission" date="2020-08" db="EMBL/GenBank/DDBJ databases">
        <title>Genomic Encyclopedia of Type Strains, Phase III (KMG-III): the genomes of soil and plant-associated and newly described type strains.</title>
        <authorList>
            <person name="Whitman W."/>
        </authorList>
    </citation>
    <scope>NUCLEOTIDE SEQUENCE [LARGE SCALE GENOMIC DNA]</scope>
    <source>
        <strain evidence="1 2">CECT 8305</strain>
    </source>
</reference>
<dbReference type="Proteomes" id="UP000588098">
    <property type="component" value="Unassembled WGS sequence"/>
</dbReference>
<dbReference type="AlphaFoldDB" id="A0A7W9UYQ9"/>
<keyword evidence="2" id="KW-1185">Reference proteome</keyword>
<dbReference type="PANTHER" id="PTHR40045:SF1">
    <property type="entry name" value="YQCI_YCGG FAMILY PROTEIN"/>
    <property type="match status" value="1"/>
</dbReference>
<proteinExistence type="predicted"/>
<comment type="caution">
    <text evidence="1">The sequence shown here is derived from an EMBL/GenBank/DDBJ whole genome shotgun (WGS) entry which is preliminary data.</text>
</comment>
<evidence type="ECO:0008006" key="3">
    <source>
        <dbReference type="Google" id="ProtNLM"/>
    </source>
</evidence>
<dbReference type="Pfam" id="PF08892">
    <property type="entry name" value="YqcI_YcgG"/>
    <property type="match status" value="1"/>
</dbReference>
<sequence>MSEYLDQREAAVRSLIGEWIKGDSFSCLAGKASLRRDLITYAVLGPLGEQETTVALHGELEKFVAEGLSPQEDFATFITVFDGPTGLTEEQFESALWQQLADLHAWDSQRYAWAPEADRDPNSPRFAYSVAGHPFFVVGLHDQASRITRRSPLTALAFNSHHQFERLKKTGVYGGLQRRIREREVRLQEGINPNLGEFGQVSEARQYSGRAAEPDWSCPFHPQPEAR</sequence>
<dbReference type="RefSeq" id="WP_221476303.1">
    <property type="nucleotide sequence ID" value="NZ_JACHJL010000004.1"/>
</dbReference>
<evidence type="ECO:0000313" key="1">
    <source>
        <dbReference type="EMBL" id="MBB5935024.1"/>
    </source>
</evidence>
<organism evidence="1 2">
    <name type="scientific">Streptomyces zagrosensis</name>
    <dbReference type="NCBI Taxonomy" id="1042984"/>
    <lineage>
        <taxon>Bacteria</taxon>
        <taxon>Bacillati</taxon>
        <taxon>Actinomycetota</taxon>
        <taxon>Actinomycetes</taxon>
        <taxon>Kitasatosporales</taxon>
        <taxon>Streptomycetaceae</taxon>
        <taxon>Streptomyces</taxon>
    </lineage>
</organism>
<evidence type="ECO:0000313" key="2">
    <source>
        <dbReference type="Proteomes" id="UP000588098"/>
    </source>
</evidence>
<gene>
    <name evidence="1" type="ORF">FHS42_002074</name>
</gene>